<dbReference type="eggNOG" id="COG3518">
    <property type="taxonomic scope" value="Bacteria"/>
</dbReference>
<dbReference type="GO" id="GO:0005975">
    <property type="term" value="P:carbohydrate metabolic process"/>
    <property type="evidence" value="ECO:0007669"/>
    <property type="project" value="UniProtKB-ARBA"/>
</dbReference>
<evidence type="ECO:0000256" key="2">
    <source>
        <dbReference type="SAM" id="SignalP"/>
    </source>
</evidence>
<evidence type="ECO:0008006" key="5">
    <source>
        <dbReference type="Google" id="ProtNLM"/>
    </source>
</evidence>
<organism evidence="3 4">
    <name type="scientific">Asticcacaulis excentricus (strain ATCC 15261 / DSM 4724 / KCTC 12464 / NCIMB 9791 / VKM B-1370 / CB 48)</name>
    <dbReference type="NCBI Taxonomy" id="573065"/>
    <lineage>
        <taxon>Bacteria</taxon>
        <taxon>Pseudomonadati</taxon>
        <taxon>Pseudomonadota</taxon>
        <taxon>Alphaproteobacteria</taxon>
        <taxon>Caulobacterales</taxon>
        <taxon>Caulobacteraceae</taxon>
        <taxon>Asticcacaulis</taxon>
    </lineage>
</organism>
<dbReference type="EMBL" id="CP002396">
    <property type="protein sequence ID" value="ADU14367.1"/>
    <property type="molecule type" value="Genomic_DNA"/>
</dbReference>
<dbReference type="SUPFAM" id="SSF55545">
    <property type="entry name" value="beta-N-acetylhexosaminidase-like domain"/>
    <property type="match status" value="1"/>
</dbReference>
<sequence>MRRLLCLCVWLCLSASQAVAANLITAPDASPQAQTTTAWFREEPALGALKGQVVLAQRSQVAALLPPKVRAAWQDWSRTLPAARPEAYALFSKDNWLIIAGDDDRGLMFGMGHVLRKALERNDFYRNHSVHAAIEAAAKVAQPPPGEGLNKNPDHYVSMRNHNDLEGRVRGLPLYVVPDKAIRAHQIGYRFKNNSYDAFTLPVFERHLRDLIVFGTNGLQWIAPISDDAAESPLFPAPALDTLIGVSRLTERYGVDFHLYYPQMMADYGDPAQRATELKRFEALVRATPYISSLFIPGGDPGHTQPDILFPLIRDEAAILRRYHPKATVWVSAQGFDRAQYERFYALMAEENPWLTGVFVGPQSRDTVSVQRARIPARYKVLFYPDIAHTLHAQFPVPGFDAAFALTEGREPINPQPQAQGHIYRHFAADFEGFVTYSEGVTDDVNKMLWVGFGMDRAQTPATIAADYGRYFLGDARFGAVLEGLERNWRGPLRRNRDISRTLMTLRTLPRRDNWRYDMLAYRALYDAYVQRRAVAETQREDEAYKSLFKNDFQAARVALATPDDADTLALRTEIQALAGRLYEGIGLQLSVRLYGASNWERGANLDRLEVSLNDRAWLTRQLAEIEALPESARAERLEALLRRDTPPPGGFYDDLGDPQASPHLVRGGDWADDPQRMAGAIDSIADRTPDDGWRLAWITYAEALYETPLELRYEGLDRARAYRLKVVYAGEDYALPLTLVANDTATLHAARTRRSNPETVELDLPPEVTATGRLSLKWFRPEGLGGSGRGRQVAQVWLYPR</sequence>
<accession>E8RS96</accession>
<dbReference type="KEGG" id="aex:Astex_2728"/>
<proteinExistence type="predicted"/>
<keyword evidence="1" id="KW-0378">Hydrolase</keyword>
<evidence type="ECO:0000313" key="4">
    <source>
        <dbReference type="Proteomes" id="UP000001492"/>
    </source>
</evidence>
<feature type="chain" id="PRO_5003226975" description="Beta-hexosaminidase bacterial type N-terminal domain-containing protein" evidence="2">
    <location>
        <begin position="21"/>
        <end position="802"/>
    </location>
</feature>
<dbReference type="Proteomes" id="UP000001492">
    <property type="component" value="Chromosome 2"/>
</dbReference>
<reference evidence="4" key="1">
    <citation type="submission" date="2010-12" db="EMBL/GenBank/DDBJ databases">
        <title>Complete sequence of chromosome 2 of Asticcacaulis excentricus CB 48.</title>
        <authorList>
            <consortium name="US DOE Joint Genome Institute"/>
            <person name="Lucas S."/>
            <person name="Copeland A."/>
            <person name="Lapidus A."/>
            <person name="Cheng J.-F."/>
            <person name="Bruce D."/>
            <person name="Goodwin L."/>
            <person name="Pitluck S."/>
            <person name="Teshima H."/>
            <person name="Davenport K."/>
            <person name="Detter J.C."/>
            <person name="Han C."/>
            <person name="Tapia R."/>
            <person name="Land M."/>
            <person name="Hauser L."/>
            <person name="Jeffries C."/>
            <person name="Kyrpides N."/>
            <person name="Ivanova N."/>
            <person name="Ovchinnikova G."/>
            <person name="Brun Y.V."/>
            <person name="Woyke T."/>
        </authorList>
    </citation>
    <scope>NUCLEOTIDE SEQUENCE [LARGE SCALE GENOMIC DNA]</scope>
    <source>
        <strain evidence="4">ATCC 15261 / DSM 4724 / KCTC 12464 / NCIMB 9791 / VKM B-1370 / CB 48</strain>
    </source>
</reference>
<dbReference type="GO" id="GO:0016787">
    <property type="term" value="F:hydrolase activity"/>
    <property type="evidence" value="ECO:0007669"/>
    <property type="project" value="UniProtKB-KW"/>
</dbReference>
<protein>
    <recommendedName>
        <fullName evidence="5">Beta-hexosaminidase bacterial type N-terminal domain-containing protein</fullName>
    </recommendedName>
</protein>
<gene>
    <name evidence="3" type="ordered locus">Astex_2728</name>
</gene>
<evidence type="ECO:0000256" key="1">
    <source>
        <dbReference type="ARBA" id="ARBA00022801"/>
    </source>
</evidence>
<dbReference type="STRING" id="573065.Astex_2728"/>
<keyword evidence="2" id="KW-0732">Signal</keyword>
<name>E8RS96_ASTEC</name>
<dbReference type="InterPro" id="IPR029018">
    <property type="entry name" value="Hex-like_dom2"/>
</dbReference>
<feature type="signal peptide" evidence="2">
    <location>
        <begin position="1"/>
        <end position="20"/>
    </location>
</feature>
<dbReference type="AlphaFoldDB" id="E8RS96"/>
<evidence type="ECO:0000313" key="3">
    <source>
        <dbReference type="EMBL" id="ADU14367.1"/>
    </source>
</evidence>
<dbReference type="RefSeq" id="WP_013480191.1">
    <property type="nucleotide sequence ID" value="NC_014817.1"/>
</dbReference>
<dbReference type="OrthoDB" id="7167803at2"/>
<keyword evidence="4" id="KW-1185">Reference proteome</keyword>
<dbReference type="HOGENOM" id="CLU_348115_0_0_5"/>